<reference evidence="1 2" key="1">
    <citation type="submission" date="2020-05" db="EMBL/GenBank/DDBJ databases">
        <title>Paenibacillus glebae, sp. nov., Paenibacillus humi sp. nov., Paenibacillus pedi sp. nov., Paenibacillus terrestris sp. nov. and Paenibacillus terricola sp. nov., isolated from a forest top soil sample.</title>
        <authorList>
            <person name="Qi S."/>
            <person name="Carlier A."/>
            <person name="Cnockaert M."/>
            <person name="Vandamme P."/>
        </authorList>
    </citation>
    <scope>NUCLEOTIDE SEQUENCE [LARGE SCALE GENOMIC DNA]</scope>
    <source>
        <strain evidence="1 2">LMG 29502</strain>
    </source>
</reference>
<protein>
    <submittedName>
        <fullName evidence="1">Uncharacterized protein</fullName>
    </submittedName>
</protein>
<name>A0ABX2DK13_9BACL</name>
<accession>A0ABX2DK13</accession>
<evidence type="ECO:0000313" key="2">
    <source>
        <dbReference type="Proteomes" id="UP000711047"/>
    </source>
</evidence>
<comment type="caution">
    <text evidence="1">The sequence shown here is derived from an EMBL/GenBank/DDBJ whole genome shotgun (WGS) entry which is preliminary data.</text>
</comment>
<dbReference type="RefSeq" id="WP_173127938.1">
    <property type="nucleotide sequence ID" value="NZ_JABMKX010000002.1"/>
</dbReference>
<organism evidence="1 2">
    <name type="scientific">Paenibacillus tritici</name>
    <dbReference type="NCBI Taxonomy" id="1873425"/>
    <lineage>
        <taxon>Bacteria</taxon>
        <taxon>Bacillati</taxon>
        <taxon>Bacillota</taxon>
        <taxon>Bacilli</taxon>
        <taxon>Bacillales</taxon>
        <taxon>Paenibacillaceae</taxon>
        <taxon>Paenibacillus</taxon>
    </lineage>
</organism>
<sequence length="127" mass="14514">MSNKRKLVLSFVLLFVIAYLSFSAWIAHDTKIILKEAMSQDANRKYMNSSAFESINPVERGMKADSFKYNPSSHHIGFVLPLHFFVVSKAFVTQKYENADFGFREPVKLTLILKSGKWYATKATSQP</sequence>
<dbReference type="EMBL" id="JABMKX010000002">
    <property type="protein sequence ID" value="NQX44403.1"/>
    <property type="molecule type" value="Genomic_DNA"/>
</dbReference>
<evidence type="ECO:0000313" key="1">
    <source>
        <dbReference type="EMBL" id="NQX44403.1"/>
    </source>
</evidence>
<keyword evidence="2" id="KW-1185">Reference proteome</keyword>
<dbReference type="Proteomes" id="UP000711047">
    <property type="component" value="Unassembled WGS sequence"/>
</dbReference>
<proteinExistence type="predicted"/>
<gene>
    <name evidence="1" type="ORF">HQN87_03575</name>
</gene>